<evidence type="ECO:0000313" key="2">
    <source>
        <dbReference type="EMBL" id="QUC18997.1"/>
    </source>
</evidence>
<dbReference type="KEGG" id="uvi:66064016"/>
<keyword evidence="1" id="KW-1133">Transmembrane helix</keyword>
<sequence length="135" mass="14555">MHWRRASAIAAKDRRPAGPAAVFVIFHPARLTDCIDMAAAQRRSGLKTCSDTLATARGGKTAFFSSLLLAGLLGTWANGILVAFQPQHGGLSAKGPGLVVHEQYLLRNATWHPVVGQQSLSFFVWSLENALRCSL</sequence>
<proteinExistence type="predicted"/>
<dbReference type="AlphaFoldDB" id="A0A8E5MGX4"/>
<name>A0A8E5MGX4_USTVR</name>
<evidence type="ECO:0000256" key="1">
    <source>
        <dbReference type="SAM" id="Phobius"/>
    </source>
</evidence>
<dbReference type="EMBL" id="CP072754">
    <property type="protein sequence ID" value="QUC18997.1"/>
    <property type="molecule type" value="Genomic_DNA"/>
</dbReference>
<keyword evidence="3" id="KW-1185">Reference proteome</keyword>
<dbReference type="Proteomes" id="UP000027002">
    <property type="component" value="Chromosome 2"/>
</dbReference>
<keyword evidence="1" id="KW-0472">Membrane</keyword>
<evidence type="ECO:0000313" key="3">
    <source>
        <dbReference type="Proteomes" id="UP000027002"/>
    </source>
</evidence>
<keyword evidence="1" id="KW-0812">Transmembrane</keyword>
<protein>
    <submittedName>
        <fullName evidence="2">Uncharacterized protein</fullName>
    </submittedName>
</protein>
<feature type="transmembrane region" description="Helical" evidence="1">
    <location>
        <begin position="62"/>
        <end position="84"/>
    </location>
</feature>
<accession>A0A8E5MGX4</accession>
<reference evidence="2" key="1">
    <citation type="submission" date="2020-03" db="EMBL/GenBank/DDBJ databases">
        <title>A mixture of massive structural variations and highly conserved coding sequences in Ustilaginoidea virens genome.</title>
        <authorList>
            <person name="Zhang K."/>
            <person name="Zhao Z."/>
            <person name="Zhang Z."/>
            <person name="Li Y."/>
            <person name="Hsiang T."/>
            <person name="Sun W."/>
        </authorList>
    </citation>
    <scope>NUCLEOTIDE SEQUENCE</scope>
    <source>
        <strain evidence="2">UV-8b</strain>
    </source>
</reference>
<dbReference type="RefSeq" id="XP_042996670.1">
    <property type="nucleotide sequence ID" value="XM_043140736.1"/>
</dbReference>
<gene>
    <name evidence="2" type="ORF">UV8b_03238</name>
</gene>
<organism evidence="2 3">
    <name type="scientific">Ustilaginoidea virens</name>
    <name type="common">Rice false smut fungus</name>
    <name type="synonym">Villosiclava virens</name>
    <dbReference type="NCBI Taxonomy" id="1159556"/>
    <lineage>
        <taxon>Eukaryota</taxon>
        <taxon>Fungi</taxon>
        <taxon>Dikarya</taxon>
        <taxon>Ascomycota</taxon>
        <taxon>Pezizomycotina</taxon>
        <taxon>Sordariomycetes</taxon>
        <taxon>Hypocreomycetidae</taxon>
        <taxon>Hypocreales</taxon>
        <taxon>Clavicipitaceae</taxon>
        <taxon>Ustilaginoidea</taxon>
    </lineage>
</organism>
<dbReference type="GeneID" id="66064016"/>